<comment type="function">
    <text evidence="8">Ligates lysine onto the cytidine present at position 34 of the AUA codon-specific tRNA(Ile) that contains the anticodon CAU, in an ATP-dependent manner. Cytidine is converted to lysidine, thus changing the amino acid specificity of the tRNA from methionine to isoleucine.</text>
</comment>
<dbReference type="InterPro" id="IPR012094">
    <property type="entry name" value="tRNA_Ile_lys_synt"/>
</dbReference>
<dbReference type="InterPro" id="IPR012795">
    <property type="entry name" value="tRNA_Ile_lys_synt_N"/>
</dbReference>
<evidence type="ECO:0000256" key="6">
    <source>
        <dbReference type="ARBA" id="ARBA00022840"/>
    </source>
</evidence>
<dbReference type="NCBIfam" id="TIGR02433">
    <property type="entry name" value="lysidine_TilS_C"/>
    <property type="match status" value="1"/>
</dbReference>
<evidence type="ECO:0000256" key="2">
    <source>
        <dbReference type="ARBA" id="ARBA00022490"/>
    </source>
</evidence>
<comment type="catalytic activity">
    <reaction evidence="7 8">
        <text>cytidine(34) in tRNA(Ile2) + L-lysine + ATP = lysidine(34) in tRNA(Ile2) + AMP + diphosphate + H(+)</text>
        <dbReference type="Rhea" id="RHEA:43744"/>
        <dbReference type="Rhea" id="RHEA-COMP:10625"/>
        <dbReference type="Rhea" id="RHEA-COMP:10670"/>
        <dbReference type="ChEBI" id="CHEBI:15378"/>
        <dbReference type="ChEBI" id="CHEBI:30616"/>
        <dbReference type="ChEBI" id="CHEBI:32551"/>
        <dbReference type="ChEBI" id="CHEBI:33019"/>
        <dbReference type="ChEBI" id="CHEBI:82748"/>
        <dbReference type="ChEBI" id="CHEBI:83665"/>
        <dbReference type="ChEBI" id="CHEBI:456215"/>
        <dbReference type="EC" id="6.3.4.19"/>
    </reaction>
</comment>
<dbReference type="SMART" id="SM00977">
    <property type="entry name" value="TilS_C"/>
    <property type="match status" value="1"/>
</dbReference>
<dbReference type="AlphaFoldDB" id="A0A5B7STQ3"/>
<evidence type="ECO:0000256" key="4">
    <source>
        <dbReference type="ARBA" id="ARBA00022694"/>
    </source>
</evidence>
<dbReference type="HAMAP" id="MF_01161">
    <property type="entry name" value="tRNA_Ile_lys_synt"/>
    <property type="match status" value="1"/>
</dbReference>
<keyword evidence="5 8" id="KW-0547">Nucleotide-binding</keyword>
<dbReference type="CDD" id="cd01992">
    <property type="entry name" value="TilS_N"/>
    <property type="match status" value="1"/>
</dbReference>
<dbReference type="InterPro" id="IPR012796">
    <property type="entry name" value="Lysidine-tRNA-synth_C"/>
</dbReference>
<dbReference type="Proteomes" id="UP000310017">
    <property type="component" value="Chromosome"/>
</dbReference>
<dbReference type="SUPFAM" id="SSF56037">
    <property type="entry name" value="PheT/TilS domain"/>
    <property type="match status" value="1"/>
</dbReference>
<dbReference type="Pfam" id="PF11734">
    <property type="entry name" value="TilS_C"/>
    <property type="match status" value="1"/>
</dbReference>
<organism evidence="10 11">
    <name type="scientific">Aggregatimonas sangjinii</name>
    <dbReference type="NCBI Taxonomy" id="2583587"/>
    <lineage>
        <taxon>Bacteria</taxon>
        <taxon>Pseudomonadati</taxon>
        <taxon>Bacteroidota</taxon>
        <taxon>Flavobacteriia</taxon>
        <taxon>Flavobacteriales</taxon>
        <taxon>Flavobacteriaceae</taxon>
        <taxon>Aggregatimonas</taxon>
    </lineage>
</organism>
<evidence type="ECO:0000256" key="8">
    <source>
        <dbReference type="HAMAP-Rule" id="MF_01161"/>
    </source>
</evidence>
<keyword evidence="3 8" id="KW-0436">Ligase</keyword>
<dbReference type="PANTHER" id="PTHR43033:SF1">
    <property type="entry name" value="TRNA(ILE)-LYSIDINE SYNTHASE-RELATED"/>
    <property type="match status" value="1"/>
</dbReference>
<keyword evidence="4 8" id="KW-0819">tRNA processing</keyword>
<feature type="domain" description="Lysidine-tRNA(Ile) synthetase C-terminal" evidence="9">
    <location>
        <begin position="359"/>
        <end position="431"/>
    </location>
</feature>
<dbReference type="EC" id="6.3.4.19" evidence="8"/>
<dbReference type="Pfam" id="PF01171">
    <property type="entry name" value="ATP_bind_3"/>
    <property type="match status" value="1"/>
</dbReference>
<dbReference type="PANTHER" id="PTHR43033">
    <property type="entry name" value="TRNA(ILE)-LYSIDINE SYNTHASE-RELATED"/>
    <property type="match status" value="1"/>
</dbReference>
<dbReference type="InterPro" id="IPR014729">
    <property type="entry name" value="Rossmann-like_a/b/a_fold"/>
</dbReference>
<name>A0A5B7STQ3_9FLAO</name>
<keyword evidence="6 8" id="KW-0067">ATP-binding</keyword>
<comment type="similarity">
    <text evidence="8">Belongs to the tRNA(Ile)-lysidine synthase family.</text>
</comment>
<dbReference type="NCBIfam" id="TIGR02432">
    <property type="entry name" value="lysidine_TilS_N"/>
    <property type="match status" value="1"/>
</dbReference>
<dbReference type="InterPro" id="IPR011063">
    <property type="entry name" value="TilS/TtcA_N"/>
</dbReference>
<evidence type="ECO:0000256" key="7">
    <source>
        <dbReference type="ARBA" id="ARBA00048539"/>
    </source>
</evidence>
<sequence>MLKAFQKQISEHFSILDEERFLLACSGGVDSMVLAALCARANLKFAMAHCNFRLRGTESDADEDLVRKTASKYKVDFYITHFDTVGYVNKNKVSVQMAARELRYTWFTQIMDENTLGALVTAHHADDNLETFLINLSRGTGIEGLTGIPPKNGNIYRPLLSFSREQIEAYARTERIEWREDASNAETKYLRNRIRHQIVPELKKLNPTFLENFKKTQEHLSGTAAFLNATIEKLKTSLFVNNNGVVTISIADLLELHPLKTVLYELFKEFGFTAWDDINALLTASSGKEVRSKTHRLVKDRDTLLLAEIKESARNIYAINVPQKRIDRPITLLFDDVSEIDETSGNVLYVDKETLKYPLTVRKWQKGDYFYPLGMQGKKKLSKYFKDEKVDIIAKDDQWLLFSGNDLVWVIGRRGDDRFKVNAHTKQIVKIIFNK</sequence>
<dbReference type="OrthoDB" id="9807403at2"/>
<evidence type="ECO:0000256" key="1">
    <source>
        <dbReference type="ARBA" id="ARBA00004496"/>
    </source>
</evidence>
<proteinExistence type="inferred from homology"/>
<dbReference type="GO" id="GO:0005524">
    <property type="term" value="F:ATP binding"/>
    <property type="evidence" value="ECO:0007669"/>
    <property type="project" value="UniProtKB-UniRule"/>
</dbReference>
<accession>A0A5B7STQ3</accession>
<keyword evidence="2 8" id="KW-0963">Cytoplasm</keyword>
<feature type="binding site" evidence="8">
    <location>
        <begin position="26"/>
        <end position="31"/>
    </location>
    <ligand>
        <name>ATP</name>
        <dbReference type="ChEBI" id="CHEBI:30616"/>
    </ligand>
</feature>
<protein>
    <recommendedName>
        <fullName evidence="8">tRNA(Ile)-lysidine synthase</fullName>
        <ecNumber evidence="8">6.3.4.19</ecNumber>
    </recommendedName>
    <alternativeName>
        <fullName evidence="8">tRNA(Ile)-2-lysyl-cytidine synthase</fullName>
    </alternativeName>
    <alternativeName>
        <fullName evidence="8">tRNA(Ile)-lysidine synthetase</fullName>
    </alternativeName>
</protein>
<keyword evidence="11" id="KW-1185">Reference proteome</keyword>
<evidence type="ECO:0000313" key="11">
    <source>
        <dbReference type="Proteomes" id="UP000310017"/>
    </source>
</evidence>
<comment type="domain">
    <text evidence="8">The N-terminal region contains the highly conserved SGGXDS motif, predicted to be a P-loop motif involved in ATP binding.</text>
</comment>
<dbReference type="RefSeq" id="WP_138852441.1">
    <property type="nucleotide sequence ID" value="NZ_CP040710.1"/>
</dbReference>
<gene>
    <name evidence="8 10" type="primary">tilS</name>
    <name evidence="10" type="ORF">FGM00_08250</name>
</gene>
<dbReference type="GO" id="GO:0006400">
    <property type="term" value="P:tRNA modification"/>
    <property type="evidence" value="ECO:0007669"/>
    <property type="project" value="UniProtKB-UniRule"/>
</dbReference>
<evidence type="ECO:0000256" key="3">
    <source>
        <dbReference type="ARBA" id="ARBA00022598"/>
    </source>
</evidence>
<dbReference type="SUPFAM" id="SSF52402">
    <property type="entry name" value="Adenine nucleotide alpha hydrolases-like"/>
    <property type="match status" value="1"/>
</dbReference>
<evidence type="ECO:0000313" key="10">
    <source>
        <dbReference type="EMBL" id="QCX00094.1"/>
    </source>
</evidence>
<reference evidence="10 11" key="1">
    <citation type="submission" date="2019-05" db="EMBL/GenBank/DDBJ databases">
        <title>Genome sequencing of F202Z8.</title>
        <authorList>
            <person name="Kwon Y.M."/>
        </authorList>
    </citation>
    <scope>NUCLEOTIDE SEQUENCE [LARGE SCALE GENOMIC DNA]</scope>
    <source>
        <strain evidence="10 11">F202Z8</strain>
    </source>
</reference>
<dbReference type="EMBL" id="CP040710">
    <property type="protein sequence ID" value="QCX00094.1"/>
    <property type="molecule type" value="Genomic_DNA"/>
</dbReference>
<dbReference type="KEGG" id="asag:FGM00_08250"/>
<dbReference type="Gene3D" id="3.40.50.620">
    <property type="entry name" value="HUPs"/>
    <property type="match status" value="1"/>
</dbReference>
<dbReference type="GO" id="GO:0005737">
    <property type="term" value="C:cytoplasm"/>
    <property type="evidence" value="ECO:0007669"/>
    <property type="project" value="UniProtKB-SubCell"/>
</dbReference>
<comment type="subcellular location">
    <subcellularLocation>
        <location evidence="1 8">Cytoplasm</location>
    </subcellularLocation>
</comment>
<evidence type="ECO:0000259" key="9">
    <source>
        <dbReference type="SMART" id="SM00977"/>
    </source>
</evidence>
<dbReference type="GO" id="GO:0032267">
    <property type="term" value="F:tRNA(Ile)-lysidine synthase activity"/>
    <property type="evidence" value="ECO:0007669"/>
    <property type="project" value="UniProtKB-EC"/>
</dbReference>
<evidence type="ECO:0000256" key="5">
    <source>
        <dbReference type="ARBA" id="ARBA00022741"/>
    </source>
</evidence>